<evidence type="ECO:0000313" key="8">
    <source>
        <dbReference type="Proteomes" id="UP000822476"/>
    </source>
</evidence>
<feature type="region of interest" description="Disordered" evidence="5">
    <location>
        <begin position="354"/>
        <end position="401"/>
    </location>
</feature>
<dbReference type="EMBL" id="JTDE01001393">
    <property type="protein sequence ID" value="KAF7259055.1"/>
    <property type="molecule type" value="Genomic_DNA"/>
</dbReference>
<dbReference type="GO" id="GO:0012505">
    <property type="term" value="C:endomembrane system"/>
    <property type="evidence" value="ECO:0007669"/>
    <property type="project" value="UniProtKB-SubCell"/>
</dbReference>
<evidence type="ECO:0000256" key="2">
    <source>
        <dbReference type="ARBA" id="ARBA00022692"/>
    </source>
</evidence>
<organism evidence="7 8">
    <name type="scientific">Paragonimus skrjabini miyazakii</name>
    <dbReference type="NCBI Taxonomy" id="59628"/>
    <lineage>
        <taxon>Eukaryota</taxon>
        <taxon>Metazoa</taxon>
        <taxon>Spiralia</taxon>
        <taxon>Lophotrochozoa</taxon>
        <taxon>Platyhelminthes</taxon>
        <taxon>Trematoda</taxon>
        <taxon>Digenea</taxon>
        <taxon>Plagiorchiida</taxon>
        <taxon>Troglotremata</taxon>
        <taxon>Troglotrematidae</taxon>
        <taxon>Paragonimus</taxon>
    </lineage>
</organism>
<keyword evidence="8" id="KW-1185">Reference proteome</keyword>
<keyword evidence="3 6" id="KW-1133">Transmembrane helix</keyword>
<dbReference type="InterPro" id="IPR051115">
    <property type="entry name" value="LAPTM_transporter"/>
</dbReference>
<proteinExistence type="predicted"/>
<dbReference type="AlphaFoldDB" id="A0A8S9YVG4"/>
<feature type="transmembrane region" description="Helical" evidence="6">
    <location>
        <begin position="174"/>
        <end position="198"/>
    </location>
</feature>
<dbReference type="PANTHER" id="PTHR12479:SF10">
    <property type="entry name" value="LYSOSOMAL-ASSOCIATED TRANSMEMBRANE PROTEIN"/>
    <property type="match status" value="1"/>
</dbReference>
<evidence type="ECO:0000313" key="7">
    <source>
        <dbReference type="EMBL" id="KAF7259055.1"/>
    </source>
</evidence>
<feature type="transmembrane region" description="Helical" evidence="6">
    <location>
        <begin position="210"/>
        <end position="236"/>
    </location>
</feature>
<accession>A0A8S9YVG4</accession>
<comment type="subcellular location">
    <subcellularLocation>
        <location evidence="1">Endomembrane system</location>
        <topology evidence="1">Multi-pass membrane protein</topology>
    </subcellularLocation>
</comment>
<feature type="transmembrane region" description="Helical" evidence="6">
    <location>
        <begin position="27"/>
        <end position="48"/>
    </location>
</feature>
<reference evidence="7" key="1">
    <citation type="submission" date="2019-07" db="EMBL/GenBank/DDBJ databases">
        <title>Annotation for the trematode Paragonimus miyazaki's.</title>
        <authorList>
            <person name="Choi Y.-J."/>
        </authorList>
    </citation>
    <scope>NUCLEOTIDE SEQUENCE</scope>
    <source>
        <strain evidence="7">Japan</strain>
    </source>
</reference>
<comment type="caution">
    <text evidence="7">The sequence shown here is derived from an EMBL/GenBank/DDBJ whole genome shotgun (WGS) entry which is preliminary data.</text>
</comment>
<feature type="compositionally biased region" description="Polar residues" evidence="5">
    <location>
        <begin position="391"/>
        <end position="401"/>
    </location>
</feature>
<feature type="compositionally biased region" description="Polar residues" evidence="5">
    <location>
        <begin position="369"/>
        <end position="384"/>
    </location>
</feature>
<evidence type="ECO:0000256" key="6">
    <source>
        <dbReference type="SAM" id="Phobius"/>
    </source>
</evidence>
<sequence length="401" mass="44057">MAFELPVEPIPARYRSCNCLHVRTGTLLLAVFQIMVHFIVIAILTAALGRSTKFRDDVEYIALSFSVMSFIQWERFVSNSDRVPVLPKEVNISGVQTQMITRAGDDKDFDHRPTHSSISDTGVAAVVNSSPYFRTAKLFMNSGEEYVAIAVTLLSLLFSIMMLVGTIYARPYYLLPYCCIQFLDLFVTCLSVVGYYTYLPESGAWIRSRFAICLLVILAGIVLLGLKAYLLAMVWLCYKFLLRYTTGLERGSGFAFAAGSCLLPLSWCQRLNCIRYAGDSYPHIESAFGDQGGYSTSLTAQTQTDSGRIFLLFRRPHSRSTTTANGEVIPVEPCLPPKYEDVLAMPAGAFDPPPYASITGEHTLVLSPESANETSPPPATNTESGDVAATTRGSSRGNPSS</sequence>
<evidence type="ECO:0000256" key="3">
    <source>
        <dbReference type="ARBA" id="ARBA00022989"/>
    </source>
</evidence>
<keyword evidence="4 6" id="KW-0472">Membrane</keyword>
<dbReference type="Proteomes" id="UP000822476">
    <property type="component" value="Unassembled WGS sequence"/>
</dbReference>
<dbReference type="OrthoDB" id="10002163at2759"/>
<evidence type="ECO:0000256" key="4">
    <source>
        <dbReference type="ARBA" id="ARBA00023136"/>
    </source>
</evidence>
<protein>
    <submittedName>
        <fullName evidence="7">Uncharacterized protein</fullName>
    </submittedName>
</protein>
<gene>
    <name evidence="7" type="ORF">EG68_03477</name>
</gene>
<feature type="transmembrane region" description="Helical" evidence="6">
    <location>
        <begin position="146"/>
        <end position="168"/>
    </location>
</feature>
<evidence type="ECO:0000256" key="1">
    <source>
        <dbReference type="ARBA" id="ARBA00004127"/>
    </source>
</evidence>
<dbReference type="GO" id="GO:0005765">
    <property type="term" value="C:lysosomal membrane"/>
    <property type="evidence" value="ECO:0007669"/>
    <property type="project" value="TreeGrafter"/>
</dbReference>
<evidence type="ECO:0000256" key="5">
    <source>
        <dbReference type="SAM" id="MobiDB-lite"/>
    </source>
</evidence>
<dbReference type="PANTHER" id="PTHR12479">
    <property type="entry name" value="LYSOSOMAL-ASSOCIATED TRANSMEMBRANE PROTEIN"/>
    <property type="match status" value="1"/>
</dbReference>
<keyword evidence="2 6" id="KW-0812">Transmembrane</keyword>
<name>A0A8S9YVG4_9TREM</name>